<accession>A0A1Y2J4R3</accession>
<gene>
    <name evidence="3" type="ORF">PYCCODRAFT_1462635</name>
</gene>
<dbReference type="EMBL" id="KZ084086">
    <property type="protein sequence ID" value="OSD08398.1"/>
    <property type="molecule type" value="Genomic_DNA"/>
</dbReference>
<protein>
    <recommendedName>
        <fullName evidence="2">DUF6532 domain-containing protein</fullName>
    </recommendedName>
</protein>
<dbReference type="Pfam" id="PF20149">
    <property type="entry name" value="DUF6532"/>
    <property type="match status" value="1"/>
</dbReference>
<feature type="compositionally biased region" description="Low complexity" evidence="1">
    <location>
        <begin position="21"/>
        <end position="35"/>
    </location>
</feature>
<keyword evidence="4" id="KW-1185">Reference proteome</keyword>
<feature type="compositionally biased region" description="Polar residues" evidence="1">
    <location>
        <begin position="66"/>
        <end position="76"/>
    </location>
</feature>
<feature type="region of interest" description="Disordered" evidence="1">
    <location>
        <begin position="160"/>
        <end position="338"/>
    </location>
</feature>
<feature type="compositionally biased region" description="Basic residues" evidence="1">
    <location>
        <begin position="326"/>
        <end position="337"/>
    </location>
</feature>
<dbReference type="STRING" id="1353009.A0A1Y2J4R3"/>
<proteinExistence type="predicted"/>
<evidence type="ECO:0000259" key="2">
    <source>
        <dbReference type="Pfam" id="PF20149"/>
    </source>
</evidence>
<reference evidence="3 4" key="1">
    <citation type="journal article" date="2015" name="Biotechnol. Biofuels">
        <title>Enhanced degradation of softwood versus hardwood by the white-rot fungus Pycnoporus coccineus.</title>
        <authorList>
            <person name="Couturier M."/>
            <person name="Navarro D."/>
            <person name="Chevret D."/>
            <person name="Henrissat B."/>
            <person name="Piumi F."/>
            <person name="Ruiz-Duenas F.J."/>
            <person name="Martinez A.T."/>
            <person name="Grigoriev I.V."/>
            <person name="Riley R."/>
            <person name="Lipzen A."/>
            <person name="Berrin J.G."/>
            <person name="Master E.R."/>
            <person name="Rosso M.N."/>
        </authorList>
    </citation>
    <scope>NUCLEOTIDE SEQUENCE [LARGE SCALE GENOMIC DNA]</scope>
    <source>
        <strain evidence="3 4">BRFM310</strain>
    </source>
</reference>
<evidence type="ECO:0000313" key="4">
    <source>
        <dbReference type="Proteomes" id="UP000193067"/>
    </source>
</evidence>
<feature type="region of interest" description="Disordered" evidence="1">
    <location>
        <begin position="1"/>
        <end position="135"/>
    </location>
</feature>
<sequence>MSACRPASKKRKATDAAQRTVAAAPAPAEAAVEPEAVPRKKARKPAVPVDASKSGSGMQPRRTSARTRANVPSENPKQVCYAAEAPAGQKSLNGPTKGKDVAEPSTAARKAPSAPQVSVKKAAVTQEHRKAGRPPLMDYEAILTASPKEAVQVITQPVLRLSVPTARTEHEPPAKSDADDGEDEIDDEGDSSGGSQYDNEDDPEASESDDDDLVNSATIEADLAAERPVWTNSKQSSFPKGKETVGASTDDEDSNSPSDPGDAEDSGEDEYVDEPALVDMTADMSSKSNDNDTSEETHGEVSAQGVAGTKPNHGTPSRGAAAAVAYKKKGPSKRDKKHALEQPVWIDNTPAGSSAALSPLQLHPTVLPSAVATTPPIRTVTPPSLPAHVPLPAAAPPHAAPPLAQDNNAVPAAAYDLVPPPTVGAVLPLSVQHPHIQIMLREAFPRIEAELCFTNAFPSTLGRSQFVVKAMVSAAGALEHRVLERRLQQDSLFTRLLSAIPNQRVSSFRSGVKKITDAHVAAFYNLQATPGECDKKVEWLFEHLAYLYPGDYEKRSVSWNKPYQHPAIAAAIRTAFFNGPTTVGVRNADRFSSSMSTRPDEREIPAPMLALMHASLTEWKSGTHKACAFSGDSFIDVYNEQVLLLTGIREQNVHGYHTMTHRLYNTVL</sequence>
<dbReference type="Proteomes" id="UP000193067">
    <property type="component" value="Unassembled WGS sequence"/>
</dbReference>
<dbReference type="OrthoDB" id="3214739at2759"/>
<organism evidence="3 4">
    <name type="scientific">Trametes coccinea (strain BRFM310)</name>
    <name type="common">Pycnoporus coccineus</name>
    <dbReference type="NCBI Taxonomy" id="1353009"/>
    <lineage>
        <taxon>Eukaryota</taxon>
        <taxon>Fungi</taxon>
        <taxon>Dikarya</taxon>
        <taxon>Basidiomycota</taxon>
        <taxon>Agaricomycotina</taxon>
        <taxon>Agaricomycetes</taxon>
        <taxon>Polyporales</taxon>
        <taxon>Polyporaceae</taxon>
        <taxon>Trametes</taxon>
    </lineage>
</organism>
<evidence type="ECO:0000313" key="3">
    <source>
        <dbReference type="EMBL" id="OSD08398.1"/>
    </source>
</evidence>
<dbReference type="InterPro" id="IPR045341">
    <property type="entry name" value="DUF6532"/>
</dbReference>
<name>A0A1Y2J4R3_TRAC3</name>
<feature type="compositionally biased region" description="Basic and acidic residues" evidence="1">
    <location>
        <begin position="167"/>
        <end position="178"/>
    </location>
</feature>
<feature type="domain" description="DUF6532" evidence="2">
    <location>
        <begin position="443"/>
        <end position="646"/>
    </location>
</feature>
<evidence type="ECO:0000256" key="1">
    <source>
        <dbReference type="SAM" id="MobiDB-lite"/>
    </source>
</evidence>
<feature type="compositionally biased region" description="Acidic residues" evidence="1">
    <location>
        <begin position="261"/>
        <end position="273"/>
    </location>
</feature>
<feature type="compositionally biased region" description="Acidic residues" evidence="1">
    <location>
        <begin position="179"/>
        <end position="190"/>
    </location>
</feature>
<dbReference type="AlphaFoldDB" id="A0A1Y2J4R3"/>
<feature type="compositionally biased region" description="Acidic residues" evidence="1">
    <location>
        <begin position="198"/>
        <end position="213"/>
    </location>
</feature>